<reference evidence="2 3" key="1">
    <citation type="journal article" date="2023" name="Hortic Res">
        <title>Pangenome of water caltrop reveals structural variations and asymmetric subgenome divergence after allopolyploidization.</title>
        <authorList>
            <person name="Zhang X."/>
            <person name="Chen Y."/>
            <person name="Wang L."/>
            <person name="Yuan Y."/>
            <person name="Fang M."/>
            <person name="Shi L."/>
            <person name="Lu R."/>
            <person name="Comes H.P."/>
            <person name="Ma Y."/>
            <person name="Chen Y."/>
            <person name="Huang G."/>
            <person name="Zhou Y."/>
            <person name="Zheng Z."/>
            <person name="Qiu Y."/>
        </authorList>
    </citation>
    <scope>NUCLEOTIDE SEQUENCE [LARGE SCALE GENOMIC DNA]</scope>
    <source>
        <tissue evidence="2">Roots</tissue>
    </source>
</reference>
<gene>
    <name evidence="2" type="ORF">SAY87_006582</name>
</gene>
<accession>A0AAN7Q454</accession>
<keyword evidence="3" id="KW-1185">Reference proteome</keyword>
<dbReference type="Proteomes" id="UP001345219">
    <property type="component" value="Chromosome 6"/>
</dbReference>
<proteinExistence type="predicted"/>
<evidence type="ECO:0000313" key="2">
    <source>
        <dbReference type="EMBL" id="KAK4756455.1"/>
    </source>
</evidence>
<evidence type="ECO:0000256" key="1">
    <source>
        <dbReference type="SAM" id="MobiDB-lite"/>
    </source>
</evidence>
<feature type="compositionally biased region" description="Basic and acidic residues" evidence="1">
    <location>
        <begin position="96"/>
        <end position="112"/>
    </location>
</feature>
<dbReference type="EMBL" id="JAXIOK010000013">
    <property type="protein sequence ID" value="KAK4756455.1"/>
    <property type="molecule type" value="Genomic_DNA"/>
</dbReference>
<organism evidence="2 3">
    <name type="scientific">Trapa incisa</name>
    <dbReference type="NCBI Taxonomy" id="236973"/>
    <lineage>
        <taxon>Eukaryota</taxon>
        <taxon>Viridiplantae</taxon>
        <taxon>Streptophyta</taxon>
        <taxon>Embryophyta</taxon>
        <taxon>Tracheophyta</taxon>
        <taxon>Spermatophyta</taxon>
        <taxon>Magnoliopsida</taxon>
        <taxon>eudicotyledons</taxon>
        <taxon>Gunneridae</taxon>
        <taxon>Pentapetalae</taxon>
        <taxon>rosids</taxon>
        <taxon>malvids</taxon>
        <taxon>Myrtales</taxon>
        <taxon>Lythraceae</taxon>
        <taxon>Trapa</taxon>
    </lineage>
</organism>
<feature type="region of interest" description="Disordered" evidence="1">
    <location>
        <begin position="23"/>
        <end position="48"/>
    </location>
</feature>
<name>A0AAN7Q454_9MYRT</name>
<dbReference type="PANTHER" id="PTHR36746:SF3">
    <property type="entry name" value="DUF4005 DOMAIN-CONTAINING PROTEIN"/>
    <property type="match status" value="1"/>
</dbReference>
<dbReference type="PANTHER" id="PTHR36746">
    <property type="entry name" value="BNAC04G51760D PROTEIN"/>
    <property type="match status" value="1"/>
</dbReference>
<comment type="caution">
    <text evidence="2">The sequence shown here is derived from an EMBL/GenBank/DDBJ whole genome shotgun (WGS) entry which is preliminary data.</text>
</comment>
<sequence>MENKPDSKRSSICRRIFHAMSPRHVFRPSRPSIASTGRPPKYTESGDSVAVPVPIHREAGLGGSNGTAGDHVENQFSDYIKRAKAKFRTFSNVSGGKKERKDSAGGKTDEHFTSFIDKTKKKLRTTSSIGSGEKRSL</sequence>
<evidence type="ECO:0000313" key="3">
    <source>
        <dbReference type="Proteomes" id="UP001345219"/>
    </source>
</evidence>
<dbReference type="AlphaFoldDB" id="A0AAN7Q454"/>
<protein>
    <submittedName>
        <fullName evidence="2">Uncharacterized protein</fullName>
    </submittedName>
</protein>
<feature type="region of interest" description="Disordered" evidence="1">
    <location>
        <begin position="93"/>
        <end position="137"/>
    </location>
</feature>